<proteinExistence type="inferred from homology"/>
<reference evidence="11 12" key="1">
    <citation type="submission" date="2018-10" db="EMBL/GenBank/DDBJ databases">
        <title>Genomic Encyclopedia of Archaeal and Bacterial Type Strains, Phase II (KMG-II): from individual species to whole genera.</title>
        <authorList>
            <person name="Goeker M."/>
        </authorList>
    </citation>
    <scope>NUCLEOTIDE SEQUENCE [LARGE SCALE GENOMIC DNA]</scope>
    <source>
        <strain evidence="11 12">DSM 25217</strain>
    </source>
</reference>
<dbReference type="InParanoid" id="A0A3M0CC89"/>
<dbReference type="EMBL" id="REFR01000013">
    <property type="protein sequence ID" value="RMB04629.1"/>
    <property type="molecule type" value="Genomic_DNA"/>
</dbReference>
<organism evidence="11 12">
    <name type="scientific">Eilatimonas milleporae</name>
    <dbReference type="NCBI Taxonomy" id="911205"/>
    <lineage>
        <taxon>Bacteria</taxon>
        <taxon>Pseudomonadati</taxon>
        <taxon>Pseudomonadota</taxon>
        <taxon>Alphaproteobacteria</taxon>
        <taxon>Kordiimonadales</taxon>
        <taxon>Kordiimonadaceae</taxon>
        <taxon>Eilatimonas</taxon>
    </lineage>
</organism>
<evidence type="ECO:0000313" key="12">
    <source>
        <dbReference type="Proteomes" id="UP000271227"/>
    </source>
</evidence>
<dbReference type="GO" id="GO:0006260">
    <property type="term" value="P:DNA replication"/>
    <property type="evidence" value="ECO:0007669"/>
    <property type="project" value="UniProtKB-KW"/>
</dbReference>
<dbReference type="GO" id="GO:0005737">
    <property type="term" value="C:cytoplasm"/>
    <property type="evidence" value="ECO:0007669"/>
    <property type="project" value="TreeGrafter"/>
</dbReference>
<dbReference type="Proteomes" id="UP000271227">
    <property type="component" value="Unassembled WGS sequence"/>
</dbReference>
<keyword evidence="4" id="KW-0949">S-adenosyl-L-methionine</keyword>
<dbReference type="RefSeq" id="WP_121939548.1">
    <property type="nucleotide sequence ID" value="NZ_REFR01000013.1"/>
</dbReference>
<comment type="similarity">
    <text evidence="1 8">Belongs to the N(4)/N(6)-methyltransferase family.</text>
</comment>
<evidence type="ECO:0000256" key="6">
    <source>
        <dbReference type="ARBA" id="ARBA00023125"/>
    </source>
</evidence>
<evidence type="ECO:0000256" key="1">
    <source>
        <dbReference type="ARBA" id="ARBA00006594"/>
    </source>
</evidence>
<evidence type="ECO:0000256" key="7">
    <source>
        <dbReference type="ARBA" id="ARBA00047942"/>
    </source>
</evidence>
<dbReference type="GO" id="GO:0009007">
    <property type="term" value="F:site-specific DNA-methyltransferase (adenine-specific) activity"/>
    <property type="evidence" value="ECO:0007669"/>
    <property type="project" value="UniProtKB-EC"/>
</dbReference>
<evidence type="ECO:0000256" key="2">
    <source>
        <dbReference type="ARBA" id="ARBA00022603"/>
    </source>
</evidence>
<feature type="domain" description="RAMA" evidence="10">
    <location>
        <begin position="282"/>
        <end position="372"/>
    </location>
</feature>
<comment type="caution">
    <text evidence="11">The sequence shown here is derived from an EMBL/GenBank/DDBJ whole genome shotgun (WGS) entry which is preliminary data.</text>
</comment>
<dbReference type="InterPro" id="IPR002941">
    <property type="entry name" value="DNA_methylase_N4/N6"/>
</dbReference>
<dbReference type="FunCoup" id="A0A3M0CC89">
    <property type="interactions" value="156"/>
</dbReference>
<dbReference type="EC" id="2.1.1.-" evidence="8"/>
<evidence type="ECO:0000313" key="11">
    <source>
        <dbReference type="EMBL" id="RMB04629.1"/>
    </source>
</evidence>
<dbReference type="PROSITE" id="PS00092">
    <property type="entry name" value="N6_MTASE"/>
    <property type="match status" value="1"/>
</dbReference>
<evidence type="ECO:0000256" key="8">
    <source>
        <dbReference type="RuleBase" id="RU362026"/>
    </source>
</evidence>
<dbReference type="GO" id="GO:0008170">
    <property type="term" value="F:N-methyltransferase activity"/>
    <property type="evidence" value="ECO:0007669"/>
    <property type="project" value="InterPro"/>
</dbReference>
<sequence>MSKARSKAAGAAGDASNRLKNLPVDRILQGDCISVLNRLPEKSVDVVFADPPYNLQLKDTLHRPDNSKVDGVDDAWDQFSSFQAYDRFTQDWLDAVRRVLKDTGTLWVIGSYHNIFRVGHALQNLDFWILNDVIWRKSNPMPNFRGTRFTNAHETMIWAAKSADARGYTFNYHALKTMNDDVQMRSDWLIPICAGKERLKDGDKKTHATQKPEALLYRVLMASTKPGDVVLDPFFGTGTTGAVAKMLGRHFVGIERETAYIKAAQKRIAGVEPLDADVLSYTTGKREAPRVPFGQLVERGLIRPGEVLVDGRRRYTAKVRSDGSLIADRTKGSIHQVGAAVQGAPACNGWTFWHVEKRGELMPIDVFRQQLRGEIH</sequence>
<dbReference type="Pfam" id="PF18755">
    <property type="entry name" value="RAMA"/>
    <property type="match status" value="1"/>
</dbReference>
<evidence type="ECO:0000256" key="4">
    <source>
        <dbReference type="ARBA" id="ARBA00022691"/>
    </source>
</evidence>
<dbReference type="InterPro" id="IPR002052">
    <property type="entry name" value="DNA_methylase_N6_adenine_CS"/>
</dbReference>
<dbReference type="GO" id="GO:0003677">
    <property type="term" value="F:DNA binding"/>
    <property type="evidence" value="ECO:0007669"/>
    <property type="project" value="UniProtKB-KW"/>
</dbReference>
<accession>A0A3M0CC89</accession>
<evidence type="ECO:0000256" key="3">
    <source>
        <dbReference type="ARBA" id="ARBA00022679"/>
    </source>
</evidence>
<dbReference type="FunFam" id="3.40.50.150:FF:000276">
    <property type="entry name" value="Methyltransferase"/>
    <property type="match status" value="1"/>
</dbReference>
<evidence type="ECO:0000259" key="10">
    <source>
        <dbReference type="Pfam" id="PF18755"/>
    </source>
</evidence>
<dbReference type="InterPro" id="IPR001091">
    <property type="entry name" value="RM_Methyltransferase"/>
</dbReference>
<dbReference type="Pfam" id="PF01555">
    <property type="entry name" value="N6_N4_Mtase"/>
    <property type="match status" value="1"/>
</dbReference>
<dbReference type="AlphaFoldDB" id="A0A3M0CC89"/>
<dbReference type="PANTHER" id="PTHR13370">
    <property type="entry name" value="RNA METHYLASE-RELATED"/>
    <property type="match status" value="1"/>
</dbReference>
<dbReference type="PANTHER" id="PTHR13370:SF3">
    <property type="entry name" value="TRNA (GUANINE(10)-N2)-METHYLTRANSFERASE HOMOLOG"/>
    <property type="match status" value="1"/>
</dbReference>
<keyword evidence="2 11" id="KW-0489">Methyltransferase</keyword>
<dbReference type="SUPFAM" id="SSF53335">
    <property type="entry name" value="S-adenosyl-L-methionine-dependent methyltransferases"/>
    <property type="match status" value="1"/>
</dbReference>
<dbReference type="Gene3D" id="3.40.50.150">
    <property type="entry name" value="Vaccinia Virus protein VP39"/>
    <property type="match status" value="1"/>
</dbReference>
<dbReference type="GO" id="GO:0032259">
    <property type="term" value="P:methylation"/>
    <property type="evidence" value="ECO:0007669"/>
    <property type="project" value="UniProtKB-KW"/>
</dbReference>
<comment type="catalytic activity">
    <reaction evidence="7">
        <text>a 2'-deoxyadenosine in DNA + S-adenosyl-L-methionine = an N(6)-methyl-2'-deoxyadenosine in DNA + S-adenosyl-L-homocysteine + H(+)</text>
        <dbReference type="Rhea" id="RHEA:15197"/>
        <dbReference type="Rhea" id="RHEA-COMP:12418"/>
        <dbReference type="Rhea" id="RHEA-COMP:12419"/>
        <dbReference type="ChEBI" id="CHEBI:15378"/>
        <dbReference type="ChEBI" id="CHEBI:57856"/>
        <dbReference type="ChEBI" id="CHEBI:59789"/>
        <dbReference type="ChEBI" id="CHEBI:90615"/>
        <dbReference type="ChEBI" id="CHEBI:90616"/>
        <dbReference type="EC" id="2.1.1.72"/>
    </reaction>
</comment>
<keyword evidence="6" id="KW-0238">DNA-binding</keyword>
<dbReference type="OrthoDB" id="9800801at2"/>
<feature type="domain" description="DNA methylase N-4/N-6" evidence="9">
    <location>
        <begin position="44"/>
        <end position="266"/>
    </location>
</feature>
<evidence type="ECO:0000259" key="9">
    <source>
        <dbReference type="Pfam" id="PF01555"/>
    </source>
</evidence>
<dbReference type="InterPro" id="IPR029063">
    <property type="entry name" value="SAM-dependent_MTases_sf"/>
</dbReference>
<keyword evidence="3" id="KW-0808">Transferase</keyword>
<gene>
    <name evidence="11" type="ORF">BXY39_2899</name>
</gene>
<keyword evidence="12" id="KW-1185">Reference proteome</keyword>
<dbReference type="InterPro" id="IPR040843">
    <property type="entry name" value="RAMA"/>
</dbReference>
<protein>
    <recommendedName>
        <fullName evidence="8">Methyltransferase</fullName>
        <ecNumber evidence="8">2.1.1.-</ecNumber>
    </recommendedName>
</protein>
<dbReference type="PRINTS" id="PR00508">
    <property type="entry name" value="S21N4MTFRASE"/>
</dbReference>
<evidence type="ECO:0000256" key="5">
    <source>
        <dbReference type="ARBA" id="ARBA00022705"/>
    </source>
</evidence>
<keyword evidence="5" id="KW-0235">DNA replication</keyword>
<name>A0A3M0CC89_9PROT</name>